<dbReference type="AlphaFoldDB" id="A0A4Y7TS07"/>
<dbReference type="EMBL" id="QPFP01000006">
    <property type="protein sequence ID" value="TEB36329.1"/>
    <property type="molecule type" value="Genomic_DNA"/>
</dbReference>
<keyword evidence="2" id="KW-1185">Reference proteome</keyword>
<organism evidence="1 2">
    <name type="scientific">Coprinellus micaceus</name>
    <name type="common">Glistening ink-cap mushroom</name>
    <name type="synonym">Coprinus micaceus</name>
    <dbReference type="NCBI Taxonomy" id="71717"/>
    <lineage>
        <taxon>Eukaryota</taxon>
        <taxon>Fungi</taxon>
        <taxon>Dikarya</taxon>
        <taxon>Basidiomycota</taxon>
        <taxon>Agaricomycotina</taxon>
        <taxon>Agaricomycetes</taxon>
        <taxon>Agaricomycetidae</taxon>
        <taxon>Agaricales</taxon>
        <taxon>Agaricineae</taxon>
        <taxon>Psathyrellaceae</taxon>
        <taxon>Coprinellus</taxon>
    </lineage>
</organism>
<sequence length="154" mass="17493">MQMSAFKGAPTHMILIVSFHADLICCIRIRVVLSVSRTPPTSTLFHARRSIAEDGRLRKQLYSSLIEGSEPELWWRRPTESLRQTWEGGTSGELLGTTISALSHRISQHCLGKAYWYHRHSQSGRYIYKAHRGLEDAFPSSPYFVMSSSLAGQR</sequence>
<evidence type="ECO:0000313" key="2">
    <source>
        <dbReference type="Proteomes" id="UP000298030"/>
    </source>
</evidence>
<protein>
    <submittedName>
        <fullName evidence="1">Uncharacterized protein</fullName>
    </submittedName>
</protein>
<gene>
    <name evidence="1" type="ORF">FA13DRAFT_1246933</name>
</gene>
<dbReference type="Proteomes" id="UP000298030">
    <property type="component" value="Unassembled WGS sequence"/>
</dbReference>
<proteinExistence type="predicted"/>
<evidence type="ECO:0000313" key="1">
    <source>
        <dbReference type="EMBL" id="TEB36329.1"/>
    </source>
</evidence>
<comment type="caution">
    <text evidence="1">The sequence shown here is derived from an EMBL/GenBank/DDBJ whole genome shotgun (WGS) entry which is preliminary data.</text>
</comment>
<name>A0A4Y7TS07_COPMI</name>
<accession>A0A4Y7TS07</accession>
<reference evidence="1 2" key="1">
    <citation type="journal article" date="2019" name="Nat. Ecol. Evol.">
        <title>Megaphylogeny resolves global patterns of mushroom evolution.</title>
        <authorList>
            <person name="Varga T."/>
            <person name="Krizsan K."/>
            <person name="Foldi C."/>
            <person name="Dima B."/>
            <person name="Sanchez-Garcia M."/>
            <person name="Sanchez-Ramirez S."/>
            <person name="Szollosi G.J."/>
            <person name="Szarkandi J.G."/>
            <person name="Papp V."/>
            <person name="Albert L."/>
            <person name="Andreopoulos W."/>
            <person name="Angelini C."/>
            <person name="Antonin V."/>
            <person name="Barry K.W."/>
            <person name="Bougher N.L."/>
            <person name="Buchanan P."/>
            <person name="Buyck B."/>
            <person name="Bense V."/>
            <person name="Catcheside P."/>
            <person name="Chovatia M."/>
            <person name="Cooper J."/>
            <person name="Damon W."/>
            <person name="Desjardin D."/>
            <person name="Finy P."/>
            <person name="Geml J."/>
            <person name="Haridas S."/>
            <person name="Hughes K."/>
            <person name="Justo A."/>
            <person name="Karasinski D."/>
            <person name="Kautmanova I."/>
            <person name="Kiss B."/>
            <person name="Kocsube S."/>
            <person name="Kotiranta H."/>
            <person name="LaButti K.M."/>
            <person name="Lechner B.E."/>
            <person name="Liimatainen K."/>
            <person name="Lipzen A."/>
            <person name="Lukacs Z."/>
            <person name="Mihaltcheva S."/>
            <person name="Morgado L.N."/>
            <person name="Niskanen T."/>
            <person name="Noordeloos M.E."/>
            <person name="Ohm R.A."/>
            <person name="Ortiz-Santana B."/>
            <person name="Ovrebo C."/>
            <person name="Racz N."/>
            <person name="Riley R."/>
            <person name="Savchenko A."/>
            <person name="Shiryaev A."/>
            <person name="Soop K."/>
            <person name="Spirin V."/>
            <person name="Szebenyi C."/>
            <person name="Tomsovsky M."/>
            <person name="Tulloss R.E."/>
            <person name="Uehling J."/>
            <person name="Grigoriev I.V."/>
            <person name="Vagvolgyi C."/>
            <person name="Papp T."/>
            <person name="Martin F.M."/>
            <person name="Miettinen O."/>
            <person name="Hibbett D.S."/>
            <person name="Nagy L.G."/>
        </authorList>
    </citation>
    <scope>NUCLEOTIDE SEQUENCE [LARGE SCALE GENOMIC DNA]</scope>
    <source>
        <strain evidence="1 2">FP101781</strain>
    </source>
</reference>